<dbReference type="GO" id="GO:0016887">
    <property type="term" value="F:ATP hydrolysis activity"/>
    <property type="evidence" value="ECO:0007669"/>
    <property type="project" value="InterPro"/>
</dbReference>
<dbReference type="Pfam" id="PF00005">
    <property type="entry name" value="ABC_tran"/>
    <property type="match status" value="1"/>
</dbReference>
<dbReference type="InterPro" id="IPR017871">
    <property type="entry name" value="ABC_transporter-like_CS"/>
</dbReference>
<dbReference type="AlphaFoldDB" id="A0A1G7VXZ5"/>
<accession>A0A1G7VXZ5</accession>
<keyword evidence="7" id="KW-0408">Iron</keyword>
<keyword evidence="9" id="KW-0472">Membrane</keyword>
<evidence type="ECO:0000256" key="5">
    <source>
        <dbReference type="ARBA" id="ARBA00022741"/>
    </source>
</evidence>
<evidence type="ECO:0000256" key="3">
    <source>
        <dbReference type="ARBA" id="ARBA00022475"/>
    </source>
</evidence>
<name>A0A1G7VXZ5_9BACL</name>
<dbReference type="PROSITE" id="PS00211">
    <property type="entry name" value="ABC_TRANSPORTER_1"/>
    <property type="match status" value="1"/>
</dbReference>
<dbReference type="InterPro" id="IPR003593">
    <property type="entry name" value="AAA+_ATPase"/>
</dbReference>
<keyword evidence="8" id="KW-0406">Ion transport</keyword>
<dbReference type="PANTHER" id="PTHR42771">
    <property type="entry name" value="IRON(3+)-HYDROXAMATE IMPORT ATP-BINDING PROTEIN FHUC"/>
    <property type="match status" value="1"/>
</dbReference>
<dbReference type="SUPFAM" id="SSF52540">
    <property type="entry name" value="P-loop containing nucleoside triphosphate hydrolases"/>
    <property type="match status" value="1"/>
</dbReference>
<evidence type="ECO:0000256" key="8">
    <source>
        <dbReference type="ARBA" id="ARBA00023065"/>
    </source>
</evidence>
<dbReference type="Gene3D" id="3.40.50.300">
    <property type="entry name" value="P-loop containing nucleotide triphosphate hydrolases"/>
    <property type="match status" value="1"/>
</dbReference>
<dbReference type="FunFam" id="3.40.50.300:FF:000134">
    <property type="entry name" value="Iron-enterobactin ABC transporter ATP-binding protein"/>
    <property type="match status" value="1"/>
</dbReference>
<evidence type="ECO:0000256" key="9">
    <source>
        <dbReference type="ARBA" id="ARBA00023136"/>
    </source>
</evidence>
<dbReference type="GO" id="GO:0005524">
    <property type="term" value="F:ATP binding"/>
    <property type="evidence" value="ECO:0007669"/>
    <property type="project" value="UniProtKB-KW"/>
</dbReference>
<dbReference type="EMBL" id="CP051177">
    <property type="protein sequence ID" value="QKX49771.1"/>
    <property type="molecule type" value="Genomic_DNA"/>
</dbReference>
<gene>
    <name evidence="10" type="ORF">HF394_03765</name>
</gene>
<dbReference type="eggNOG" id="COG1120">
    <property type="taxonomic scope" value="Bacteria"/>
</dbReference>
<dbReference type="InterPro" id="IPR003439">
    <property type="entry name" value="ABC_transporter-like_ATP-bd"/>
</dbReference>
<dbReference type="PANTHER" id="PTHR42771:SF2">
    <property type="entry name" value="IRON(3+)-HYDROXAMATE IMPORT ATP-BINDING PROTEIN FHUC"/>
    <property type="match status" value="1"/>
</dbReference>
<keyword evidence="3" id="KW-1003">Cell membrane</keyword>
<dbReference type="RefSeq" id="WP_036805584.1">
    <property type="nucleotide sequence ID" value="NZ_CP051177.1"/>
</dbReference>
<evidence type="ECO:0000256" key="7">
    <source>
        <dbReference type="ARBA" id="ARBA00023004"/>
    </source>
</evidence>
<dbReference type="InterPro" id="IPR051535">
    <property type="entry name" value="Siderophore_ABC-ATPase"/>
</dbReference>
<dbReference type="SMART" id="SM00382">
    <property type="entry name" value="AAA"/>
    <property type="match status" value="1"/>
</dbReference>
<keyword evidence="2" id="KW-0813">Transport</keyword>
<evidence type="ECO:0000256" key="2">
    <source>
        <dbReference type="ARBA" id="ARBA00022448"/>
    </source>
</evidence>
<dbReference type="PROSITE" id="PS50893">
    <property type="entry name" value="ABC_TRANSPORTER_2"/>
    <property type="match status" value="1"/>
</dbReference>
<dbReference type="GO" id="GO:0006826">
    <property type="term" value="P:iron ion transport"/>
    <property type="evidence" value="ECO:0007669"/>
    <property type="project" value="UniProtKB-KW"/>
</dbReference>
<evidence type="ECO:0000313" key="11">
    <source>
        <dbReference type="Proteomes" id="UP000509222"/>
    </source>
</evidence>
<keyword evidence="5" id="KW-0547">Nucleotide-binding</keyword>
<organism evidence="10 11">
    <name type="scientific">Planococcus glaciei</name>
    <dbReference type="NCBI Taxonomy" id="459472"/>
    <lineage>
        <taxon>Bacteria</taxon>
        <taxon>Bacillati</taxon>
        <taxon>Bacillota</taxon>
        <taxon>Bacilli</taxon>
        <taxon>Bacillales</taxon>
        <taxon>Caryophanaceae</taxon>
        <taxon>Planococcus</taxon>
    </lineage>
</organism>
<reference evidence="11" key="1">
    <citation type="submission" date="2020-06" db="EMBL/GenBank/DDBJ databases">
        <title>Isolation of Planomicrobium glaciei.</title>
        <authorList>
            <person name="Malisova L."/>
            <person name="Safrankova R."/>
            <person name="Jakubu V."/>
            <person name="Spanelova P."/>
        </authorList>
    </citation>
    <scope>NUCLEOTIDE SEQUENCE [LARGE SCALE GENOMIC DNA]</scope>
    <source>
        <strain evidence="11">NRL-ATB46093</strain>
    </source>
</reference>
<dbReference type="GO" id="GO:0005886">
    <property type="term" value="C:plasma membrane"/>
    <property type="evidence" value="ECO:0007669"/>
    <property type="project" value="UniProtKB-SubCell"/>
</dbReference>
<evidence type="ECO:0000256" key="6">
    <source>
        <dbReference type="ARBA" id="ARBA00022840"/>
    </source>
</evidence>
<dbReference type="STRING" id="459472.SAMN04487975_10172"/>
<evidence type="ECO:0000256" key="1">
    <source>
        <dbReference type="ARBA" id="ARBA00004202"/>
    </source>
</evidence>
<comment type="subcellular location">
    <subcellularLocation>
        <location evidence="1">Cell membrane</location>
        <topology evidence="1">Peripheral membrane protein</topology>
    </subcellularLocation>
</comment>
<keyword evidence="6 10" id="KW-0067">ATP-binding</keyword>
<evidence type="ECO:0000313" key="10">
    <source>
        <dbReference type="EMBL" id="QKX49771.1"/>
    </source>
</evidence>
<sequence length="275" mass="30583">MATAVQTNNLSIGYNENLLFENLNLSIPRGEISVFVGSNGCGKSTLLRSIARLLKPQEGSILLEGKEVHKLSSREVAKKMGILPQSPVSPEGLTVHDLVKQGRYPHQSWLKRWTEEDTEKVEAAMKATRVDEFRDKPVDELSGGQRQRAWIAMTLAQDTDIILLDEPTTYLDMTHQIEILDLLFELNEVHGRTIIMVLHDLNLASRYAHNIIAIKDGAVFGQGTPENVINCDLVRSVFGMECQVSKDPLFGTPHCVPFGRGRCIVPELRQAKSGA</sequence>
<protein>
    <submittedName>
        <fullName evidence="10">ABC transporter ATP-binding protein</fullName>
    </submittedName>
</protein>
<proteinExistence type="predicted"/>
<keyword evidence="4" id="KW-0410">Iron transport</keyword>
<dbReference type="Proteomes" id="UP000509222">
    <property type="component" value="Chromosome"/>
</dbReference>
<keyword evidence="11" id="KW-1185">Reference proteome</keyword>
<dbReference type="InterPro" id="IPR027417">
    <property type="entry name" value="P-loop_NTPase"/>
</dbReference>
<evidence type="ECO:0000256" key="4">
    <source>
        <dbReference type="ARBA" id="ARBA00022496"/>
    </source>
</evidence>
<dbReference type="CDD" id="cd03214">
    <property type="entry name" value="ABC_Iron-Siderophores_B12_Hemin"/>
    <property type="match status" value="1"/>
</dbReference>
<dbReference type="OrthoDB" id="9787851at2"/>